<feature type="binding site" evidence="2">
    <location>
        <begin position="11"/>
        <end position="18"/>
    </location>
    <ligand>
        <name>substrate</name>
    </ligand>
</feature>
<keyword evidence="4" id="KW-1185">Reference proteome</keyword>
<dbReference type="SMART" id="SM00855">
    <property type="entry name" value="PGAM"/>
    <property type="match status" value="1"/>
</dbReference>
<dbReference type="GO" id="GO:0003824">
    <property type="term" value="F:catalytic activity"/>
    <property type="evidence" value="ECO:0007669"/>
    <property type="project" value="InterPro"/>
</dbReference>
<dbReference type="PROSITE" id="PS00175">
    <property type="entry name" value="PG_MUTASE"/>
    <property type="match status" value="1"/>
</dbReference>
<dbReference type="Gene3D" id="3.40.50.1240">
    <property type="entry name" value="Phosphoglycerate mutase-like"/>
    <property type="match status" value="1"/>
</dbReference>
<feature type="active site" description="Proton donor/acceptor" evidence="1">
    <location>
        <position position="97"/>
    </location>
</feature>
<dbReference type="OrthoDB" id="10261749at2759"/>
<dbReference type="SUPFAM" id="SSF53254">
    <property type="entry name" value="Phosphoglycerate mutase-like"/>
    <property type="match status" value="1"/>
</dbReference>
<protein>
    <submittedName>
        <fullName evidence="3">DEKNAAC102690</fullName>
    </submittedName>
</protein>
<dbReference type="PANTHER" id="PTHR46192">
    <property type="entry name" value="BROAD-RANGE ACID PHOSPHATASE DET1"/>
    <property type="match status" value="1"/>
</dbReference>
<feature type="active site" description="Tele-phosphohistidine intermediate" evidence="1">
    <location>
        <position position="12"/>
    </location>
</feature>
<gene>
    <name evidence="3" type="ORF">BRENAR_LOCUS2203</name>
</gene>
<feature type="binding site" evidence="2">
    <location>
        <position position="68"/>
    </location>
    <ligand>
        <name>substrate</name>
    </ligand>
</feature>
<organism evidence="3 4">
    <name type="scientific">Brettanomyces naardenensis</name>
    <name type="common">Yeast</name>
    <dbReference type="NCBI Taxonomy" id="13370"/>
    <lineage>
        <taxon>Eukaryota</taxon>
        <taxon>Fungi</taxon>
        <taxon>Dikarya</taxon>
        <taxon>Ascomycota</taxon>
        <taxon>Saccharomycotina</taxon>
        <taxon>Pichiomycetes</taxon>
        <taxon>Pichiales</taxon>
        <taxon>Pichiaceae</taxon>
        <taxon>Brettanomyces</taxon>
    </lineage>
</organism>
<evidence type="ECO:0000313" key="3">
    <source>
        <dbReference type="EMBL" id="VEU21470.1"/>
    </source>
</evidence>
<dbReference type="InterPro" id="IPR052765">
    <property type="entry name" value="PGM-Related"/>
</dbReference>
<reference evidence="3 4" key="1">
    <citation type="submission" date="2018-12" db="EMBL/GenBank/DDBJ databases">
        <authorList>
            <person name="Tiukova I."/>
            <person name="Dainat J."/>
        </authorList>
    </citation>
    <scope>NUCLEOTIDE SEQUENCE [LARGE SCALE GENOMIC DNA]</scope>
</reference>
<evidence type="ECO:0000256" key="1">
    <source>
        <dbReference type="PIRSR" id="PIRSR613078-1"/>
    </source>
</evidence>
<dbReference type="InParanoid" id="A0A448YKP0"/>
<dbReference type="InterPro" id="IPR029033">
    <property type="entry name" value="His_PPase_superfam"/>
</dbReference>
<dbReference type="Proteomes" id="UP000290900">
    <property type="component" value="Unassembled WGS sequence"/>
</dbReference>
<evidence type="ECO:0000256" key="2">
    <source>
        <dbReference type="PIRSR" id="PIRSR613078-2"/>
    </source>
</evidence>
<dbReference type="FunCoup" id="A0A448YKP0">
    <property type="interactions" value="90"/>
</dbReference>
<dbReference type="EMBL" id="CAACVR010000012">
    <property type="protein sequence ID" value="VEU21470.1"/>
    <property type="molecule type" value="Genomic_DNA"/>
</dbReference>
<dbReference type="STRING" id="13370.A0A448YKP0"/>
<dbReference type="AlphaFoldDB" id="A0A448YKP0"/>
<dbReference type="Pfam" id="PF00300">
    <property type="entry name" value="His_Phos_1"/>
    <property type="match status" value="1"/>
</dbReference>
<name>A0A448YKP0_BRENA</name>
<dbReference type="InterPro" id="IPR001345">
    <property type="entry name" value="PG/BPGM_mutase_AS"/>
</dbReference>
<evidence type="ECO:0000313" key="4">
    <source>
        <dbReference type="Proteomes" id="UP000290900"/>
    </source>
</evidence>
<dbReference type="CDD" id="cd07067">
    <property type="entry name" value="HP_PGM_like"/>
    <property type="match status" value="1"/>
</dbReference>
<accession>A0A448YKP0</accession>
<dbReference type="InterPro" id="IPR013078">
    <property type="entry name" value="His_Pase_superF_clade-1"/>
</dbReference>
<sequence length="287" mass="33858">MGRPRLILLVRHGESQGNRDKSVNRYIPNHKVPLTEHGHEQAKHSGQLLRKYLKEDDSICFYTSPYLRARQTLADIIEEIDDLGVCYKVFEEPRMREQDFGNFQSTPEDMQEMWVERAKYGHFFYRIPFGESAADVYDRCASFNTTLFRQFDREDFPSILVLVTHGIWARVFLMKWFRWKVEYFENLQNIPHCSWLVMERDEKNDRYKLKTHMATWSELEDRQREEKMKEDASDELQLSANAGLSANEVSKVVNAAVKAEDEQVRNAKYDHLLNEADGVACENCRKC</sequence>
<proteinExistence type="predicted"/>